<dbReference type="OrthoDB" id="9803508at2"/>
<accession>A0A4U0H5P2</accession>
<reference evidence="2 3" key="1">
    <citation type="submission" date="2019-04" db="EMBL/GenBank/DDBJ databases">
        <title>Sphingobacterium olei sp. nov., isolated from oil-contaminated soil.</title>
        <authorList>
            <person name="Liu B."/>
        </authorList>
    </citation>
    <scope>NUCLEOTIDE SEQUENCE [LARGE SCALE GENOMIC DNA]</scope>
    <source>
        <strain evidence="2 3">Y3L14</strain>
    </source>
</reference>
<dbReference type="EMBL" id="SUKA01000002">
    <property type="protein sequence ID" value="TJY67083.1"/>
    <property type="molecule type" value="Genomic_DNA"/>
</dbReference>
<evidence type="ECO:0008006" key="4">
    <source>
        <dbReference type="Google" id="ProtNLM"/>
    </source>
</evidence>
<evidence type="ECO:0000313" key="2">
    <source>
        <dbReference type="EMBL" id="TJY67083.1"/>
    </source>
</evidence>
<dbReference type="AlphaFoldDB" id="A0A4U0H5P2"/>
<proteinExistence type="predicted"/>
<organism evidence="2 3">
    <name type="scientific">Sphingobacterium alkalisoli</name>
    <dbReference type="NCBI Taxonomy" id="1874115"/>
    <lineage>
        <taxon>Bacteria</taxon>
        <taxon>Pseudomonadati</taxon>
        <taxon>Bacteroidota</taxon>
        <taxon>Sphingobacteriia</taxon>
        <taxon>Sphingobacteriales</taxon>
        <taxon>Sphingobacteriaceae</taxon>
        <taxon>Sphingobacterium</taxon>
    </lineage>
</organism>
<dbReference type="PANTHER" id="PTHR41317">
    <property type="entry name" value="PD-(D_E)XK NUCLEASE FAMILY TRANSPOSASE"/>
    <property type="match status" value="1"/>
</dbReference>
<feature type="coiled-coil region" evidence="1">
    <location>
        <begin position="237"/>
        <end position="309"/>
    </location>
</feature>
<protein>
    <recommendedName>
        <fullName evidence="4">Rpn family recombination-promoting nuclease/putative transposase</fullName>
    </recommendedName>
</protein>
<dbReference type="PANTHER" id="PTHR41317:SF1">
    <property type="entry name" value="PD-(D_E)XK NUCLEASE FAMILY TRANSPOSASE"/>
    <property type="match status" value="1"/>
</dbReference>
<keyword evidence="3" id="KW-1185">Reference proteome</keyword>
<dbReference type="Proteomes" id="UP000309872">
    <property type="component" value="Unassembled WGS sequence"/>
</dbReference>
<dbReference type="RefSeq" id="WP_136820430.1">
    <property type="nucleotide sequence ID" value="NZ_BMJX01000002.1"/>
</dbReference>
<gene>
    <name evidence="2" type="ORF">FAZ19_09330</name>
</gene>
<sequence length="359" mass="41528">MKELENPVFIDPTTDEGFKRLFGDKINLINFLNIIFRGRKVIVDLTYRDTERVGAAEDIGTVIFDLMVETSTGQEIIIEMQTSRHSNLKKRMLYYASKVISDKAPHGDRRGWAYSLPEVYTIVLMDGFHMPDSSSRGHLHDICLCDRDSGKVFYEGLGFIYMELINFVKGEAELESELDKVFFMLKNMSRLKKLPRILNSGVFQRFFQLASYAKLTKEERYMYDISLKRKWDAEAVRQAQEEDRQELLAKQQALEAQRQALEAERQALEQSKQVLEESKQVLEQNKQVLEQSKQALQQKQQALEEAHAYNLAQAHREALSEGERKKAIESARIMLSKGYDRQEICDLLGLTIEEVGNLK</sequence>
<evidence type="ECO:0000256" key="1">
    <source>
        <dbReference type="SAM" id="Coils"/>
    </source>
</evidence>
<dbReference type="Pfam" id="PF12784">
    <property type="entry name" value="PDDEXK_2"/>
    <property type="match status" value="1"/>
</dbReference>
<keyword evidence="1" id="KW-0175">Coiled coil</keyword>
<comment type="caution">
    <text evidence="2">The sequence shown here is derived from an EMBL/GenBank/DDBJ whole genome shotgun (WGS) entry which is preliminary data.</text>
</comment>
<name>A0A4U0H5P2_9SPHI</name>
<evidence type="ECO:0000313" key="3">
    <source>
        <dbReference type="Proteomes" id="UP000309872"/>
    </source>
</evidence>